<evidence type="ECO:0000313" key="2">
    <source>
        <dbReference type="EMBL" id="VFJ14241.1"/>
    </source>
</evidence>
<proteinExistence type="predicted"/>
<dbReference type="EMBL" id="LR216287">
    <property type="protein sequence ID" value="VFJ14241.1"/>
    <property type="molecule type" value="Genomic_DNA"/>
</dbReference>
<dbReference type="KEGG" id="nfn:NFRAN_1919"/>
<dbReference type="SUPFAM" id="SSF53098">
    <property type="entry name" value="Ribonuclease H-like"/>
    <property type="match status" value="1"/>
</dbReference>
<name>A0A484I902_9ARCH</name>
<dbReference type="InterPro" id="IPR032874">
    <property type="entry name" value="DDE_dom"/>
</dbReference>
<dbReference type="Proteomes" id="UP000294299">
    <property type="component" value="Chromosome NFRAN"/>
</dbReference>
<protein>
    <submittedName>
        <fullName evidence="2">Transposase</fullName>
    </submittedName>
</protein>
<dbReference type="GeneID" id="39421224"/>
<dbReference type="PANTHER" id="PTHR39967">
    <property type="match status" value="1"/>
</dbReference>
<keyword evidence="3" id="KW-1185">Reference proteome</keyword>
<dbReference type="PANTHER" id="PTHR39967:SF1">
    <property type="entry name" value="ISH14-TYPE TRANSPOSASE HSIRS44"/>
    <property type="match status" value="1"/>
</dbReference>
<dbReference type="AlphaFoldDB" id="A0A484I902"/>
<dbReference type="RefSeq" id="WP_134484506.1">
    <property type="nucleotide sequence ID" value="NZ_LR216287.1"/>
</dbReference>
<reference evidence="2 3" key="1">
    <citation type="submission" date="2019-02" db="EMBL/GenBank/DDBJ databases">
        <authorList>
            <person name="Lehtovirta-Morley E L."/>
        </authorList>
    </citation>
    <scope>NUCLEOTIDE SEQUENCE [LARGE SCALE GENOMIC DNA]</scope>
    <source>
        <strain evidence="2">NFRAN1</strain>
    </source>
</reference>
<evidence type="ECO:0000259" key="1">
    <source>
        <dbReference type="Pfam" id="PF13610"/>
    </source>
</evidence>
<dbReference type="InterPro" id="IPR012337">
    <property type="entry name" value="RNaseH-like_sf"/>
</dbReference>
<gene>
    <name evidence="2" type="ORF">NFRAN_1919</name>
</gene>
<evidence type="ECO:0000313" key="3">
    <source>
        <dbReference type="Proteomes" id="UP000294299"/>
    </source>
</evidence>
<accession>A0A484I902</accession>
<dbReference type="Pfam" id="PF13610">
    <property type="entry name" value="DDE_Tnp_IS240"/>
    <property type="match status" value="1"/>
</dbReference>
<sequence>MLTRNRTPSKYVYYGLHLYFSGLSLRKASERLSQIYKRNHVSIWNWIQKYRPQKLKASRRRILEYIVDETMLKVGSEFVWLWVATEPENRQILALSISKERNMFVAERFISDLVKIHGIHPVSTDDRGTWYPMACRFLNLDHHIHSSLEKSLIERKMQYIKDRTESFDDYFPCRIKNCKLKHVRNWLRLFVDYHNNEIKHIK</sequence>
<organism evidence="2 3">
    <name type="scientific">Candidatus Nitrosocosmicus franklandianus</name>
    <dbReference type="NCBI Taxonomy" id="1798806"/>
    <lineage>
        <taxon>Archaea</taxon>
        <taxon>Nitrososphaerota</taxon>
        <taxon>Nitrososphaeria</taxon>
        <taxon>Nitrososphaerales</taxon>
        <taxon>Nitrososphaeraceae</taxon>
        <taxon>Candidatus Nitrosocosmicus</taxon>
    </lineage>
</organism>
<feature type="domain" description="DDE" evidence="1">
    <location>
        <begin position="66"/>
        <end position="164"/>
    </location>
</feature>
<dbReference type="OrthoDB" id="359563at2157"/>